<sequence>MNLIETFPPDTLLRVACCSEANFSSWADPRGSEVEVARILYPAPRTAHHESIGGIFHAGNRYYLQCLEGPVEHLAWYLEHLEQDDRHQRVEVIHREAIQSQRFPPGSMRYVGSHKELQAIQTRHGLSTFDPYTFTPEALADFIDLAFDRPSDPAALMGVHRD</sequence>
<dbReference type="SUPFAM" id="SSF54975">
    <property type="entry name" value="Acylphosphatase/BLUF domain-like"/>
    <property type="match status" value="1"/>
</dbReference>
<proteinExistence type="predicted"/>
<dbReference type="KEGG" id="wma:WM2015_2878"/>
<accession>A0A0K0XZZ4</accession>
<evidence type="ECO:0000313" key="1">
    <source>
        <dbReference type="EMBL" id="AKS43235.1"/>
    </source>
</evidence>
<protein>
    <submittedName>
        <fullName evidence="1">Uncharacterized protein</fullName>
    </submittedName>
</protein>
<dbReference type="Gene3D" id="3.30.70.100">
    <property type="match status" value="1"/>
</dbReference>
<organism evidence="1 2">
    <name type="scientific">Wenzhouxiangella marina</name>
    <dbReference type="NCBI Taxonomy" id="1579979"/>
    <lineage>
        <taxon>Bacteria</taxon>
        <taxon>Pseudomonadati</taxon>
        <taxon>Pseudomonadota</taxon>
        <taxon>Gammaproteobacteria</taxon>
        <taxon>Chromatiales</taxon>
        <taxon>Wenzhouxiangellaceae</taxon>
        <taxon>Wenzhouxiangella</taxon>
    </lineage>
</organism>
<dbReference type="RefSeq" id="WP_049726737.1">
    <property type="nucleotide sequence ID" value="NZ_CP012154.1"/>
</dbReference>
<dbReference type="Proteomes" id="UP000066624">
    <property type="component" value="Chromosome"/>
</dbReference>
<dbReference type="GO" id="GO:0009882">
    <property type="term" value="F:blue light photoreceptor activity"/>
    <property type="evidence" value="ECO:0007669"/>
    <property type="project" value="InterPro"/>
</dbReference>
<dbReference type="InterPro" id="IPR007024">
    <property type="entry name" value="BLUF_domain"/>
</dbReference>
<gene>
    <name evidence="1" type="ORF">WM2015_2878</name>
</gene>
<dbReference type="OrthoDB" id="557705at2"/>
<name>A0A0K0XZZ4_9GAMM</name>
<dbReference type="EMBL" id="CP012154">
    <property type="protein sequence ID" value="AKS43235.1"/>
    <property type="molecule type" value="Genomic_DNA"/>
</dbReference>
<dbReference type="GO" id="GO:0071949">
    <property type="term" value="F:FAD binding"/>
    <property type="evidence" value="ECO:0007669"/>
    <property type="project" value="InterPro"/>
</dbReference>
<reference evidence="1 2" key="1">
    <citation type="submission" date="2015-07" db="EMBL/GenBank/DDBJ databases">
        <authorList>
            <person name="Noorani M."/>
        </authorList>
    </citation>
    <scope>NUCLEOTIDE SEQUENCE [LARGE SCALE GENOMIC DNA]</scope>
    <source>
        <strain evidence="1 2">KCTC 42284</strain>
    </source>
</reference>
<dbReference type="InterPro" id="IPR036046">
    <property type="entry name" value="Acylphosphatase-like_dom_sf"/>
</dbReference>
<keyword evidence="2" id="KW-1185">Reference proteome</keyword>
<dbReference type="AlphaFoldDB" id="A0A0K0XZZ4"/>
<evidence type="ECO:0000313" key="2">
    <source>
        <dbReference type="Proteomes" id="UP000066624"/>
    </source>
</evidence>
<dbReference type="SMART" id="SM01034">
    <property type="entry name" value="BLUF"/>
    <property type="match status" value="1"/>
</dbReference>
<dbReference type="PROSITE" id="PS50925">
    <property type="entry name" value="BLUF"/>
    <property type="match status" value="1"/>
</dbReference>
<dbReference type="STRING" id="1579979.WM2015_2878"/>
<dbReference type="Pfam" id="PF04940">
    <property type="entry name" value="BLUF"/>
    <property type="match status" value="1"/>
</dbReference>